<comment type="caution">
    <text evidence="10">The sequence shown here is derived from an EMBL/GenBank/DDBJ whole genome shotgun (WGS) entry which is preliminary data.</text>
</comment>
<keyword evidence="6 7" id="KW-0998">Cell outer membrane</keyword>
<dbReference type="InterPro" id="IPR037066">
    <property type="entry name" value="Plug_dom_sf"/>
</dbReference>
<keyword evidence="2 7" id="KW-0813">Transport</keyword>
<feature type="domain" description="TonB-dependent receptor plug" evidence="9">
    <location>
        <begin position="224"/>
        <end position="350"/>
    </location>
</feature>
<dbReference type="InterPro" id="IPR012910">
    <property type="entry name" value="Plug_dom"/>
</dbReference>
<keyword evidence="3 7" id="KW-1134">Transmembrane beta strand</keyword>
<dbReference type="Pfam" id="PF13715">
    <property type="entry name" value="CarbopepD_reg_2"/>
    <property type="match status" value="1"/>
</dbReference>
<evidence type="ECO:0000313" key="11">
    <source>
        <dbReference type="Proteomes" id="UP000468388"/>
    </source>
</evidence>
<dbReference type="InterPro" id="IPR023996">
    <property type="entry name" value="TonB-dep_OMP_SusC/RagA"/>
</dbReference>
<evidence type="ECO:0000256" key="4">
    <source>
        <dbReference type="ARBA" id="ARBA00022692"/>
    </source>
</evidence>
<reference evidence="10 11" key="1">
    <citation type="submission" date="2019-12" db="EMBL/GenBank/DDBJ databases">
        <title>The draft genomic sequence of strain Chitinophaga oryziterrae JCM 16595.</title>
        <authorList>
            <person name="Zhang X."/>
        </authorList>
    </citation>
    <scope>NUCLEOTIDE SEQUENCE [LARGE SCALE GENOMIC DNA]</scope>
    <source>
        <strain evidence="10 11">JCM 16595</strain>
    </source>
</reference>
<comment type="subcellular location">
    <subcellularLocation>
        <location evidence="1 7">Cell outer membrane</location>
        <topology evidence="1 7">Multi-pass membrane protein</topology>
    </subcellularLocation>
</comment>
<proteinExistence type="inferred from homology"/>
<dbReference type="SUPFAM" id="SSF56935">
    <property type="entry name" value="Porins"/>
    <property type="match status" value="1"/>
</dbReference>
<dbReference type="Gene3D" id="2.40.170.20">
    <property type="entry name" value="TonB-dependent receptor, beta-barrel domain"/>
    <property type="match status" value="1"/>
</dbReference>
<dbReference type="PROSITE" id="PS52016">
    <property type="entry name" value="TONB_DEPENDENT_REC_3"/>
    <property type="match status" value="1"/>
</dbReference>
<dbReference type="InterPro" id="IPR023997">
    <property type="entry name" value="TonB-dep_OMP_SusC/RagA_CS"/>
</dbReference>
<dbReference type="InterPro" id="IPR039426">
    <property type="entry name" value="TonB-dep_rcpt-like"/>
</dbReference>
<dbReference type="InterPro" id="IPR008969">
    <property type="entry name" value="CarboxyPept-like_regulatory"/>
</dbReference>
<evidence type="ECO:0000256" key="6">
    <source>
        <dbReference type="ARBA" id="ARBA00023237"/>
    </source>
</evidence>
<dbReference type="NCBIfam" id="TIGR04057">
    <property type="entry name" value="SusC_RagA_signa"/>
    <property type="match status" value="1"/>
</dbReference>
<evidence type="ECO:0000256" key="1">
    <source>
        <dbReference type="ARBA" id="ARBA00004571"/>
    </source>
</evidence>
<evidence type="ECO:0000256" key="3">
    <source>
        <dbReference type="ARBA" id="ARBA00022452"/>
    </source>
</evidence>
<feature type="chain" id="PRO_5026809119" evidence="8">
    <location>
        <begin position="31"/>
        <end position="1111"/>
    </location>
</feature>
<sequence>MLKTPKFSGAFYNALCLLFFLIASVMPAMGQDNVPPGLNRRMNISVSNKPLLSVLRRVCKKADLNVVAAMTVIDDKVLCSITAQNETVQDILTRLAKDKGLTWVIKDDMIIFSKSSDTSSAEIAGQYKTISVKGLITDDENIPLPGASVHINNTSIGTVSDEQGNFVLNCNKKSPLLIITYTGYEKQQVVVSTGDSIHVRLSRSDNMLDEVVAIAYGSTSRRLNTGSVISIKEKEIGRVAEANPLAALQGRVAGLPITVSSGVAGTSYTMQIQGRSSIDNGSEPLFIIDGIPIITPGKKINILSSIASQNFDDGGISFFNNLNPADVESIDVLKGADATAIYGSRGANGVVLITTKRGKPGKMAYNFDVSKGIKEVAHMAPLLSIPQYLKMRNEAFSNDGMSPGSIAGHVNYAPDLTLWDQHRDVNWQKYLIGGTAHSTNVNAAVSGGNTRTQYLASTGYHHETSVFPSDIGYNKGTFNFNLNHKSSDSRFFLDFNIKYSTDDNNLYNAEFNSFLLPPNAPALRDQAGNLNWQENGGTFNNPLADLLKKYEIKTDNWLVSFKPGYKIMKGLIFRANFGYDKLNTREHSQIPIASQNPYTNSVITGTANFATSKFNNYIIEPQLDYSGVLLKGKIAVLLGGSWQQNDIYHTSVSGEGYTSDAELNSLAGANSIIYQPDERYYYRYAAVFGRFNYNYKDRYIANVSVRRDGSSRFGPKKPYATFGSFGAAWIFTNETFAKNLLPFLNFGKLRGSYGITGNDQIGDYKYLDLWSSLGVRPYQGVPGVQPQALLNPAFSWERNKKLEAAIELSTLHDRLLFSIAYYRNRSDNQLLEFKLPSQTGFIAITRNLPAVILNTGLELTATIDLIKHAGFNWTLDANLTVPSNKLVSYPGIENSSYYATYAVGYSVNVIKGYRSTGVDRNTGLYTFKDVDKDNRLTTADHQILGNSDPKYYGGINSSTRFHQFQVDILLEFKKQTVPNYYYAAFISSQLPGFAFNQPTLVLDRWQNPGDVSNVQKFTAIASSSAYALAQNIPFSDIAYSNTGYLKIRNVSVSYTMKEKVVKSLKLKSLHIYVQGHNLFTFTGYNGFDPETPYYFSLPPLRTIMAGLQLGF</sequence>
<comment type="similarity">
    <text evidence="7">Belongs to the TonB-dependent receptor family.</text>
</comment>
<keyword evidence="4 7" id="KW-0812">Transmembrane</keyword>
<dbReference type="EMBL" id="WRXO01000003">
    <property type="protein sequence ID" value="MVT41466.1"/>
    <property type="molecule type" value="Genomic_DNA"/>
</dbReference>
<accession>A0A6N8JAX3</accession>
<dbReference type="OrthoDB" id="9768177at2"/>
<evidence type="ECO:0000256" key="5">
    <source>
        <dbReference type="ARBA" id="ARBA00023136"/>
    </source>
</evidence>
<feature type="signal peptide" evidence="8">
    <location>
        <begin position="1"/>
        <end position="30"/>
    </location>
</feature>
<organism evidence="10 11">
    <name type="scientific">Chitinophaga oryziterrae</name>
    <dbReference type="NCBI Taxonomy" id="1031224"/>
    <lineage>
        <taxon>Bacteria</taxon>
        <taxon>Pseudomonadati</taxon>
        <taxon>Bacteroidota</taxon>
        <taxon>Chitinophagia</taxon>
        <taxon>Chitinophagales</taxon>
        <taxon>Chitinophagaceae</taxon>
        <taxon>Chitinophaga</taxon>
    </lineage>
</organism>
<dbReference type="InterPro" id="IPR036942">
    <property type="entry name" value="Beta-barrel_TonB_sf"/>
</dbReference>
<dbReference type="AlphaFoldDB" id="A0A6N8JAX3"/>
<name>A0A6N8JAX3_9BACT</name>
<dbReference type="Gene3D" id="3.55.50.30">
    <property type="match status" value="1"/>
</dbReference>
<evidence type="ECO:0000256" key="2">
    <source>
        <dbReference type="ARBA" id="ARBA00022448"/>
    </source>
</evidence>
<keyword evidence="11" id="KW-1185">Reference proteome</keyword>
<dbReference type="Proteomes" id="UP000468388">
    <property type="component" value="Unassembled WGS sequence"/>
</dbReference>
<dbReference type="GO" id="GO:0009279">
    <property type="term" value="C:cell outer membrane"/>
    <property type="evidence" value="ECO:0007669"/>
    <property type="project" value="UniProtKB-SubCell"/>
</dbReference>
<dbReference type="NCBIfam" id="TIGR04056">
    <property type="entry name" value="OMP_RagA_SusC"/>
    <property type="match status" value="1"/>
</dbReference>
<evidence type="ECO:0000256" key="7">
    <source>
        <dbReference type="PROSITE-ProRule" id="PRU01360"/>
    </source>
</evidence>
<gene>
    <name evidence="10" type="ORF">GO495_12790</name>
</gene>
<keyword evidence="5 7" id="KW-0472">Membrane</keyword>
<dbReference type="Gene3D" id="2.60.40.1120">
    <property type="entry name" value="Carboxypeptidase-like, regulatory domain"/>
    <property type="match status" value="1"/>
</dbReference>
<evidence type="ECO:0000313" key="10">
    <source>
        <dbReference type="EMBL" id="MVT41466.1"/>
    </source>
</evidence>
<dbReference type="SUPFAM" id="SSF49464">
    <property type="entry name" value="Carboxypeptidase regulatory domain-like"/>
    <property type="match status" value="1"/>
</dbReference>
<keyword evidence="8" id="KW-0732">Signal</keyword>
<dbReference type="Pfam" id="PF07715">
    <property type="entry name" value="Plug"/>
    <property type="match status" value="1"/>
</dbReference>
<dbReference type="Gene3D" id="2.170.130.10">
    <property type="entry name" value="TonB-dependent receptor, plug domain"/>
    <property type="match status" value="1"/>
</dbReference>
<protein>
    <submittedName>
        <fullName evidence="10">SusC/RagA family TonB-linked outer membrane protein</fullName>
    </submittedName>
</protein>
<evidence type="ECO:0000259" key="9">
    <source>
        <dbReference type="Pfam" id="PF07715"/>
    </source>
</evidence>
<evidence type="ECO:0000256" key="8">
    <source>
        <dbReference type="SAM" id="SignalP"/>
    </source>
</evidence>
<dbReference type="RefSeq" id="WP_157300094.1">
    <property type="nucleotide sequence ID" value="NZ_BAAAZB010000025.1"/>
</dbReference>